<proteinExistence type="predicted"/>
<reference evidence="2 3" key="1">
    <citation type="submission" date="2024-09" db="EMBL/GenBank/DDBJ databases">
        <title>Chromosome-scale assembly of Riccia sorocarpa.</title>
        <authorList>
            <person name="Paukszto L."/>
        </authorList>
    </citation>
    <scope>NUCLEOTIDE SEQUENCE [LARGE SCALE GENOMIC DNA]</scope>
    <source>
        <strain evidence="2">LP-2024</strain>
        <tissue evidence="2">Aerial parts of the thallus</tissue>
    </source>
</reference>
<feature type="compositionally biased region" description="Polar residues" evidence="1">
    <location>
        <begin position="62"/>
        <end position="81"/>
    </location>
</feature>
<feature type="compositionally biased region" description="Polar residues" evidence="1">
    <location>
        <begin position="1"/>
        <end position="28"/>
    </location>
</feature>
<evidence type="ECO:0000256" key="1">
    <source>
        <dbReference type="SAM" id="MobiDB-lite"/>
    </source>
</evidence>
<protein>
    <submittedName>
        <fullName evidence="2">Uncharacterized protein</fullName>
    </submittedName>
</protein>
<comment type="caution">
    <text evidence="2">The sequence shown here is derived from an EMBL/GenBank/DDBJ whole genome shotgun (WGS) entry which is preliminary data.</text>
</comment>
<dbReference type="EMBL" id="JBJQOH010000002">
    <property type="protein sequence ID" value="KAL3695691.1"/>
    <property type="molecule type" value="Genomic_DNA"/>
</dbReference>
<accession>A0ABD3HXU2</accession>
<keyword evidence="3" id="KW-1185">Reference proteome</keyword>
<evidence type="ECO:0000313" key="3">
    <source>
        <dbReference type="Proteomes" id="UP001633002"/>
    </source>
</evidence>
<feature type="region of interest" description="Disordered" evidence="1">
    <location>
        <begin position="1"/>
        <end position="32"/>
    </location>
</feature>
<organism evidence="2 3">
    <name type="scientific">Riccia sorocarpa</name>
    <dbReference type="NCBI Taxonomy" id="122646"/>
    <lineage>
        <taxon>Eukaryota</taxon>
        <taxon>Viridiplantae</taxon>
        <taxon>Streptophyta</taxon>
        <taxon>Embryophyta</taxon>
        <taxon>Marchantiophyta</taxon>
        <taxon>Marchantiopsida</taxon>
        <taxon>Marchantiidae</taxon>
        <taxon>Marchantiales</taxon>
        <taxon>Ricciaceae</taxon>
        <taxon>Riccia</taxon>
    </lineage>
</organism>
<gene>
    <name evidence="2" type="ORF">R1sor_009767</name>
</gene>
<name>A0ABD3HXU2_9MARC</name>
<evidence type="ECO:0000313" key="2">
    <source>
        <dbReference type="EMBL" id="KAL3695691.1"/>
    </source>
</evidence>
<dbReference type="Proteomes" id="UP001633002">
    <property type="component" value="Unassembled WGS sequence"/>
</dbReference>
<feature type="region of interest" description="Disordered" evidence="1">
    <location>
        <begin position="52"/>
        <end position="81"/>
    </location>
</feature>
<sequence length="225" mass="24373">MERNSSGEAGNGALTVNSRFTVDGSQTHGDSRYFGEGLHKAIKALWPDEPAAVEVKKEPSSGKRQSPVQPSYTHTVSGPSVQAQIPRLKRLGPIIDRLNEGGEFPATPRTMPSPSSPLRKSRVISSSHIRESCHSSALLSPVQLRVQRSPSGAGQIHAGFSLRRNKRAARQPPVLPIKSSPSIFQHSPIRNVRDSGHTLAPYRLVDPESLPILRVPDGVEKVGHS</sequence>
<feature type="region of interest" description="Disordered" evidence="1">
    <location>
        <begin position="99"/>
        <end position="124"/>
    </location>
</feature>
<dbReference type="AlphaFoldDB" id="A0ABD3HXU2"/>